<evidence type="ECO:0000313" key="4">
    <source>
        <dbReference type="Proteomes" id="UP000287972"/>
    </source>
</evidence>
<evidence type="ECO:0000256" key="1">
    <source>
        <dbReference type="PROSITE-ProRule" id="PRU00409"/>
    </source>
</evidence>
<reference evidence="3 4" key="1">
    <citation type="submission" date="2017-06" db="EMBL/GenBank/DDBJ databases">
        <title>Comparative genomic analysis of Ambrosia Fusariam Clade fungi.</title>
        <authorList>
            <person name="Stajich J.E."/>
            <person name="Carrillo J."/>
            <person name="Kijimoto T."/>
            <person name="Eskalen A."/>
            <person name="O'Donnell K."/>
            <person name="Kasson M."/>
        </authorList>
    </citation>
    <scope>NUCLEOTIDE SEQUENCE [LARGE SCALE GENOMIC DNA]</scope>
    <source>
        <strain evidence="3 4">NRRL62606</strain>
    </source>
</reference>
<dbReference type="SUPFAM" id="SSF56059">
    <property type="entry name" value="Glutathione synthetase ATP-binding domain-like"/>
    <property type="match status" value="1"/>
</dbReference>
<name>A0A428P4A5_9HYPO</name>
<sequence length="497" mass="55282">MTVTDTTMKLPTVVLDTTLTDLHRQSGSPYADKCIGQVLSTFSATLTLGPRVPPSRKYIYQDSPFISCHDMSPADDAITAIKYLSLLNQRDAFMCGASPAIFFHMSSSSHRKRHDQKQVVKTLATLSDAQRPPLVFCDGPEYIPIKEASIDVVACKAICDYLEGYENVVPLETHWFLNTKRALAESGLPTPKSVAVTVEGLPINAESCCALCIENSLDGFVIPNDCVGARGMWLREQSSRLYQAIKSYPLPFVLKNQMTFGGAGTFILRTEKDRQDIINDFGKGFLNRLLSSINETNSHLEPVTLIFSDFIQDLIGDYGITFFVNEKGRQPIFLGVSEQIIEGDTAWIGSIIDYSQQNELRRKFSSLVVQSSEWLQSYSYVGPAGADVLEDAEGMLYIVDLNVRTTGSCSLPLLRTHFTSRGLDCASSFAVDVEKRRDGFIDMFSREFQEGRMCILSWYEDEMSGCSLGHLVVGAQDEESLKELTDRVKETCGHVTF</sequence>
<dbReference type="GO" id="GO:0046872">
    <property type="term" value="F:metal ion binding"/>
    <property type="evidence" value="ECO:0007669"/>
    <property type="project" value="InterPro"/>
</dbReference>
<dbReference type="AlphaFoldDB" id="A0A428P4A5"/>
<dbReference type="PROSITE" id="PS50975">
    <property type="entry name" value="ATP_GRASP"/>
    <property type="match status" value="1"/>
</dbReference>
<dbReference type="Gene3D" id="3.30.470.20">
    <property type="entry name" value="ATP-grasp fold, B domain"/>
    <property type="match status" value="1"/>
</dbReference>
<organism evidence="3 4">
    <name type="scientific">Fusarium floridanum</name>
    <dbReference type="NCBI Taxonomy" id="1325733"/>
    <lineage>
        <taxon>Eukaryota</taxon>
        <taxon>Fungi</taxon>
        <taxon>Dikarya</taxon>
        <taxon>Ascomycota</taxon>
        <taxon>Pezizomycotina</taxon>
        <taxon>Sordariomycetes</taxon>
        <taxon>Hypocreomycetidae</taxon>
        <taxon>Hypocreales</taxon>
        <taxon>Nectriaceae</taxon>
        <taxon>Fusarium</taxon>
        <taxon>Fusarium solani species complex</taxon>
    </lineage>
</organism>
<dbReference type="EMBL" id="NKCL01000900">
    <property type="protein sequence ID" value="RSL47878.1"/>
    <property type="molecule type" value="Genomic_DNA"/>
</dbReference>
<dbReference type="InterPro" id="IPR053269">
    <property type="entry name" value="Asp-Met_ligase"/>
</dbReference>
<evidence type="ECO:0000259" key="2">
    <source>
        <dbReference type="PROSITE" id="PS50975"/>
    </source>
</evidence>
<dbReference type="PANTHER" id="PTHR37018">
    <property type="entry name" value="CULTURE SPECIFIC PROTEIN, PUTATIVE (AFU_ORTHOLOGUE AFUA_2G00130)-RELATED"/>
    <property type="match status" value="1"/>
</dbReference>
<dbReference type="GO" id="GO:0005524">
    <property type="term" value="F:ATP binding"/>
    <property type="evidence" value="ECO:0007669"/>
    <property type="project" value="UniProtKB-UniRule"/>
</dbReference>
<keyword evidence="1" id="KW-0547">Nucleotide-binding</keyword>
<dbReference type="PANTHER" id="PTHR37018:SF1">
    <property type="entry name" value="CULTURE SPECIFIC PROTEIN, PUTATIVE (AFU_ORTHOLOGUE AFUA_2G00130)-RELATED"/>
    <property type="match status" value="1"/>
</dbReference>
<feature type="domain" description="ATP-grasp" evidence="2">
    <location>
        <begin position="180"/>
        <end position="434"/>
    </location>
</feature>
<protein>
    <recommendedName>
        <fullName evidence="2">ATP-grasp domain-containing protein</fullName>
    </recommendedName>
</protein>
<keyword evidence="1" id="KW-0067">ATP-binding</keyword>
<accession>A0A428P4A5</accession>
<comment type="caution">
    <text evidence="3">The sequence shown here is derived from an EMBL/GenBank/DDBJ whole genome shotgun (WGS) entry which is preliminary data.</text>
</comment>
<dbReference type="Proteomes" id="UP000287972">
    <property type="component" value="Unassembled WGS sequence"/>
</dbReference>
<dbReference type="InterPro" id="IPR011761">
    <property type="entry name" value="ATP-grasp"/>
</dbReference>
<evidence type="ECO:0000313" key="3">
    <source>
        <dbReference type="EMBL" id="RSL47878.1"/>
    </source>
</evidence>
<gene>
    <name evidence="3" type="ORF">CEP51_015717</name>
</gene>
<keyword evidence="4" id="KW-1185">Reference proteome</keyword>
<proteinExistence type="predicted"/>